<protein>
    <submittedName>
        <fullName evidence="6">Uncharacterized protein</fullName>
    </submittedName>
</protein>
<dbReference type="GO" id="GO:0016020">
    <property type="term" value="C:membrane"/>
    <property type="evidence" value="ECO:0007669"/>
    <property type="project" value="UniProtKB-SubCell"/>
</dbReference>
<dbReference type="PANTHER" id="PTHR21706">
    <property type="entry name" value="TRANSMEMBRANE PROTEIN 65"/>
    <property type="match status" value="1"/>
</dbReference>
<dbReference type="Proteomes" id="UP001328107">
    <property type="component" value="Unassembled WGS sequence"/>
</dbReference>
<proteinExistence type="predicted"/>
<keyword evidence="2 5" id="KW-0812">Transmembrane</keyword>
<reference evidence="7" key="1">
    <citation type="submission" date="2022-10" db="EMBL/GenBank/DDBJ databases">
        <title>Genome assembly of Pristionchus species.</title>
        <authorList>
            <person name="Yoshida K."/>
            <person name="Sommer R.J."/>
        </authorList>
    </citation>
    <scope>NUCLEOTIDE SEQUENCE [LARGE SCALE GENOMIC DNA]</scope>
    <source>
        <strain evidence="7">RS5460</strain>
    </source>
</reference>
<evidence type="ECO:0000256" key="4">
    <source>
        <dbReference type="ARBA" id="ARBA00023136"/>
    </source>
</evidence>
<gene>
    <name evidence="6" type="ORF">PMAYCL1PPCAC_06870</name>
</gene>
<keyword evidence="3 5" id="KW-1133">Transmembrane helix</keyword>
<feature type="transmembrane region" description="Helical" evidence="5">
    <location>
        <begin position="123"/>
        <end position="150"/>
    </location>
</feature>
<feature type="non-terminal residue" evidence="6">
    <location>
        <position position="173"/>
    </location>
</feature>
<dbReference type="AlphaFoldDB" id="A0AAN4ZGP2"/>
<comment type="caution">
    <text evidence="6">The sequence shown here is derived from an EMBL/GenBank/DDBJ whole genome shotgun (WGS) entry which is preliminary data.</text>
</comment>
<dbReference type="GO" id="GO:0005739">
    <property type="term" value="C:mitochondrion"/>
    <property type="evidence" value="ECO:0007669"/>
    <property type="project" value="TreeGrafter"/>
</dbReference>
<keyword evidence="7" id="KW-1185">Reference proteome</keyword>
<comment type="subcellular location">
    <subcellularLocation>
        <location evidence="1">Membrane</location>
        <topology evidence="1">Multi-pass membrane protein</topology>
    </subcellularLocation>
</comment>
<evidence type="ECO:0000256" key="3">
    <source>
        <dbReference type="ARBA" id="ARBA00022989"/>
    </source>
</evidence>
<dbReference type="PANTHER" id="PTHR21706:SF15">
    <property type="entry name" value="TRANSMEMBRANE PROTEIN 65"/>
    <property type="match status" value="1"/>
</dbReference>
<name>A0AAN4ZGP2_9BILA</name>
<evidence type="ECO:0000256" key="2">
    <source>
        <dbReference type="ARBA" id="ARBA00022692"/>
    </source>
</evidence>
<accession>A0AAN4ZGP2</accession>
<evidence type="ECO:0000313" key="6">
    <source>
        <dbReference type="EMBL" id="GMR36675.1"/>
    </source>
</evidence>
<organism evidence="6 7">
    <name type="scientific">Pristionchus mayeri</name>
    <dbReference type="NCBI Taxonomy" id="1317129"/>
    <lineage>
        <taxon>Eukaryota</taxon>
        <taxon>Metazoa</taxon>
        <taxon>Ecdysozoa</taxon>
        <taxon>Nematoda</taxon>
        <taxon>Chromadorea</taxon>
        <taxon>Rhabditida</taxon>
        <taxon>Rhabditina</taxon>
        <taxon>Diplogasteromorpha</taxon>
        <taxon>Diplogasteroidea</taxon>
        <taxon>Neodiplogasteridae</taxon>
        <taxon>Pristionchus</taxon>
    </lineage>
</organism>
<sequence>MSHERRLIYEQLRKRMAEQYSESTQRVTTASVSSDETKALWYLYLIPYTVVDLLSTTILIFTGEVIDRYSYMSLGQSILGSAAMGNMVSNVVNIFLSKYTEPLIGFFGIKRPLLSIDQWNCRTAVVCVNVAKVAGIVGGSIIGMCFLLLIDSPHRSDVDHDDEKAEHEENELE</sequence>
<evidence type="ECO:0000256" key="5">
    <source>
        <dbReference type="SAM" id="Phobius"/>
    </source>
</evidence>
<dbReference type="InterPro" id="IPR019537">
    <property type="entry name" value="TMEM65"/>
</dbReference>
<evidence type="ECO:0000313" key="7">
    <source>
        <dbReference type="Proteomes" id="UP001328107"/>
    </source>
</evidence>
<evidence type="ECO:0000256" key="1">
    <source>
        <dbReference type="ARBA" id="ARBA00004141"/>
    </source>
</evidence>
<feature type="transmembrane region" description="Helical" evidence="5">
    <location>
        <begin position="41"/>
        <end position="66"/>
    </location>
</feature>
<dbReference type="Pfam" id="PF10507">
    <property type="entry name" value="TMEM65"/>
    <property type="match status" value="1"/>
</dbReference>
<keyword evidence="4 5" id="KW-0472">Membrane</keyword>
<dbReference type="EMBL" id="BTRK01000002">
    <property type="protein sequence ID" value="GMR36675.1"/>
    <property type="molecule type" value="Genomic_DNA"/>
</dbReference>
<feature type="transmembrane region" description="Helical" evidence="5">
    <location>
        <begin position="78"/>
        <end position="96"/>
    </location>
</feature>